<gene>
    <name evidence="6" type="ORF">P2G67_08170</name>
</gene>
<reference evidence="6 7" key="1">
    <citation type="submission" date="2023-03" db="EMBL/GenBank/DDBJ databases">
        <title>Fodinicurvata sp. CAU 1616 isolated from sea sendiment.</title>
        <authorList>
            <person name="Kim W."/>
        </authorList>
    </citation>
    <scope>NUCLEOTIDE SEQUENCE [LARGE SCALE GENOMIC DNA]</scope>
    <source>
        <strain evidence="6 7">CAU 1616</strain>
    </source>
</reference>
<comment type="caution">
    <text evidence="6">The sequence shown here is derived from an EMBL/GenBank/DDBJ whole genome shotgun (WGS) entry which is preliminary data.</text>
</comment>
<dbReference type="Gene3D" id="3.40.190.10">
    <property type="entry name" value="Periplasmic binding protein-like II"/>
    <property type="match status" value="2"/>
</dbReference>
<evidence type="ECO:0000313" key="6">
    <source>
        <dbReference type="EMBL" id="MDF2095948.1"/>
    </source>
</evidence>
<evidence type="ECO:0000256" key="2">
    <source>
        <dbReference type="ARBA" id="ARBA00023015"/>
    </source>
</evidence>
<evidence type="ECO:0000313" key="7">
    <source>
        <dbReference type="Proteomes" id="UP001215503"/>
    </source>
</evidence>
<evidence type="ECO:0000256" key="3">
    <source>
        <dbReference type="ARBA" id="ARBA00023125"/>
    </source>
</evidence>
<feature type="domain" description="HTH lysR-type" evidence="5">
    <location>
        <begin position="9"/>
        <end position="66"/>
    </location>
</feature>
<protein>
    <submittedName>
        <fullName evidence="6">LysR substrate-binding domain-containing protein</fullName>
    </submittedName>
</protein>
<keyword evidence="3" id="KW-0238">DNA-binding</keyword>
<evidence type="ECO:0000256" key="1">
    <source>
        <dbReference type="ARBA" id="ARBA00009437"/>
    </source>
</evidence>
<organism evidence="6 7">
    <name type="scientific">Aquibaculum arenosum</name>
    <dbReference type="NCBI Taxonomy" id="3032591"/>
    <lineage>
        <taxon>Bacteria</taxon>
        <taxon>Pseudomonadati</taxon>
        <taxon>Pseudomonadota</taxon>
        <taxon>Alphaproteobacteria</taxon>
        <taxon>Rhodospirillales</taxon>
        <taxon>Rhodovibrionaceae</taxon>
        <taxon>Aquibaculum</taxon>
    </lineage>
</organism>
<keyword evidence="7" id="KW-1185">Reference proteome</keyword>
<dbReference type="PANTHER" id="PTHR30537:SF74">
    <property type="entry name" value="HTH-TYPE TRANSCRIPTIONAL REGULATOR TRPI"/>
    <property type="match status" value="1"/>
</dbReference>
<dbReference type="EMBL" id="JARHUD010000004">
    <property type="protein sequence ID" value="MDF2095948.1"/>
    <property type="molecule type" value="Genomic_DNA"/>
</dbReference>
<dbReference type="SUPFAM" id="SSF53850">
    <property type="entry name" value="Periplasmic binding protein-like II"/>
    <property type="match status" value="1"/>
</dbReference>
<dbReference type="Pfam" id="PF00126">
    <property type="entry name" value="HTH_1"/>
    <property type="match status" value="1"/>
</dbReference>
<name>A0ABT5YM04_9PROT</name>
<dbReference type="InterPro" id="IPR005119">
    <property type="entry name" value="LysR_subst-bd"/>
</dbReference>
<dbReference type="CDD" id="cd08432">
    <property type="entry name" value="PBP2_GcdR_TrpI_HvrB_AmpR_like"/>
    <property type="match status" value="1"/>
</dbReference>
<keyword evidence="2" id="KW-0805">Transcription regulation</keyword>
<dbReference type="Gene3D" id="1.10.10.10">
    <property type="entry name" value="Winged helix-like DNA-binding domain superfamily/Winged helix DNA-binding domain"/>
    <property type="match status" value="1"/>
</dbReference>
<dbReference type="RefSeq" id="WP_275821883.1">
    <property type="nucleotide sequence ID" value="NZ_JARHUD010000004.1"/>
</dbReference>
<keyword evidence="4" id="KW-0804">Transcription</keyword>
<dbReference type="InterPro" id="IPR058163">
    <property type="entry name" value="LysR-type_TF_proteobact-type"/>
</dbReference>
<dbReference type="PROSITE" id="PS50931">
    <property type="entry name" value="HTH_LYSR"/>
    <property type="match status" value="1"/>
</dbReference>
<dbReference type="Pfam" id="PF03466">
    <property type="entry name" value="LysR_substrate"/>
    <property type="match status" value="1"/>
</dbReference>
<sequence length="320" mass="35772">MRRRQNRLPPLDYLIAFEAAARLGGFTAAAARLNLSQAAVSRQIKLLEEHLGARLFHRRYRSVVLTREGQAFLQHVSLALDQVEQGLEGLREAVERPRVTLAATQSVSTLWLMPRLRRLRQDHPNLDIHLVSTDIDAEALAGEHDLVILRGEGAWPDFEAELLLSEEVFPVCAPDYATDRKLHDLEALRRCTLITVASHHSEWMDWSRWLKSKGMADSSEMPSLSFNTYALSIQAAVDGLGVALGWRYLVDCHLAEGSLIKPLAESVRTRSGYFLLQRRGDVPSGAAQVVRDWLFAEARAADTPQAQHAFPCLETGSHSP</sequence>
<dbReference type="Proteomes" id="UP001215503">
    <property type="component" value="Unassembled WGS sequence"/>
</dbReference>
<dbReference type="SUPFAM" id="SSF46785">
    <property type="entry name" value="Winged helix' DNA-binding domain"/>
    <property type="match status" value="1"/>
</dbReference>
<dbReference type="PRINTS" id="PR00039">
    <property type="entry name" value="HTHLYSR"/>
</dbReference>
<dbReference type="InterPro" id="IPR036388">
    <property type="entry name" value="WH-like_DNA-bd_sf"/>
</dbReference>
<dbReference type="InterPro" id="IPR000847">
    <property type="entry name" value="LysR_HTH_N"/>
</dbReference>
<accession>A0ABT5YM04</accession>
<proteinExistence type="inferred from homology"/>
<evidence type="ECO:0000256" key="4">
    <source>
        <dbReference type="ARBA" id="ARBA00023163"/>
    </source>
</evidence>
<dbReference type="PANTHER" id="PTHR30537">
    <property type="entry name" value="HTH-TYPE TRANSCRIPTIONAL REGULATOR"/>
    <property type="match status" value="1"/>
</dbReference>
<dbReference type="InterPro" id="IPR036390">
    <property type="entry name" value="WH_DNA-bd_sf"/>
</dbReference>
<evidence type="ECO:0000259" key="5">
    <source>
        <dbReference type="PROSITE" id="PS50931"/>
    </source>
</evidence>
<comment type="similarity">
    <text evidence="1">Belongs to the LysR transcriptional regulatory family.</text>
</comment>